<evidence type="ECO:0000313" key="5">
    <source>
        <dbReference type="EMBL" id="SCM65994.1"/>
    </source>
</evidence>
<evidence type="ECO:0000259" key="4">
    <source>
        <dbReference type="Pfam" id="PF00535"/>
    </source>
</evidence>
<comment type="similarity">
    <text evidence="1">Belongs to the glycosyltransferase 2 family.</text>
</comment>
<dbReference type="Pfam" id="PF00535">
    <property type="entry name" value="Glycos_transf_2"/>
    <property type="match status" value="1"/>
</dbReference>
<dbReference type="GO" id="GO:0016757">
    <property type="term" value="F:glycosyltransferase activity"/>
    <property type="evidence" value="ECO:0007669"/>
    <property type="project" value="UniProtKB-KW"/>
</dbReference>
<dbReference type="EMBL" id="FMJB01000014">
    <property type="protein sequence ID" value="SCM65994.1"/>
    <property type="molecule type" value="Genomic_DNA"/>
</dbReference>
<protein>
    <recommendedName>
        <fullName evidence="4">Glycosyltransferase 2-like domain-containing protein</fullName>
    </recommendedName>
</protein>
<keyword evidence="2" id="KW-0328">Glycosyltransferase</keyword>
<accession>A0A1M4MWI1</accession>
<dbReference type="PANTHER" id="PTHR43179">
    <property type="entry name" value="RHAMNOSYLTRANSFERASE WBBL"/>
    <property type="match status" value="1"/>
</dbReference>
<feature type="domain" description="Glycosyltransferase 2-like" evidence="4">
    <location>
        <begin position="45"/>
        <end position="190"/>
    </location>
</feature>
<dbReference type="RefSeq" id="WP_246802480.1">
    <property type="nucleotide sequence ID" value="NZ_FMJB01000014.1"/>
</dbReference>
<name>A0A1M4MWI1_9RHOB</name>
<keyword evidence="6" id="KW-1185">Reference proteome</keyword>
<keyword evidence="3" id="KW-0808">Transferase</keyword>
<dbReference type="InterPro" id="IPR001173">
    <property type="entry name" value="Glyco_trans_2-like"/>
</dbReference>
<dbReference type="InterPro" id="IPR029044">
    <property type="entry name" value="Nucleotide-diphossugar_trans"/>
</dbReference>
<dbReference type="PANTHER" id="PTHR43179:SF12">
    <property type="entry name" value="GALACTOFURANOSYLTRANSFERASE GLFT2"/>
    <property type="match status" value="1"/>
</dbReference>
<proteinExistence type="inferred from homology"/>
<organism evidence="5 6">
    <name type="scientific">Donghicola eburneus</name>
    <dbReference type="NCBI Taxonomy" id="393278"/>
    <lineage>
        <taxon>Bacteria</taxon>
        <taxon>Pseudomonadati</taxon>
        <taxon>Pseudomonadota</taxon>
        <taxon>Alphaproteobacteria</taxon>
        <taxon>Rhodobacterales</taxon>
        <taxon>Roseobacteraceae</taxon>
        <taxon>Donghicola</taxon>
    </lineage>
</organism>
<dbReference type="Proteomes" id="UP000184085">
    <property type="component" value="Unassembled WGS sequence"/>
</dbReference>
<evidence type="ECO:0000256" key="1">
    <source>
        <dbReference type="ARBA" id="ARBA00006739"/>
    </source>
</evidence>
<evidence type="ECO:0000256" key="3">
    <source>
        <dbReference type="ARBA" id="ARBA00022679"/>
    </source>
</evidence>
<evidence type="ECO:0000256" key="2">
    <source>
        <dbReference type="ARBA" id="ARBA00022676"/>
    </source>
</evidence>
<dbReference type="Gene3D" id="3.90.550.10">
    <property type="entry name" value="Spore Coat Polysaccharide Biosynthesis Protein SpsA, Chain A"/>
    <property type="match status" value="1"/>
</dbReference>
<reference evidence="6" key="1">
    <citation type="submission" date="2016-09" db="EMBL/GenBank/DDBJ databases">
        <authorList>
            <person name="Wibberg D."/>
        </authorList>
    </citation>
    <scope>NUCLEOTIDE SEQUENCE [LARGE SCALE GENOMIC DNA]</scope>
</reference>
<sequence length="368" mass="41222">MIDTIGGLCVFADQTLLRSEPLTRTVSDPIGEALTPALNRRLVAVVVTYNRLEKLKVTLERLLESSTDELSAVVVVNNASTDGTKDWLDDYESELVSDGDTRLDIIHSAENTGGAGGFATGMRRAMGAHTPDWLVVMDDDGRPAQGALTRFHAIPEDKWDAIAAAVYFPTGEICEMNRPSRNPFWHRKEFVRTLFGGGRSGFHVQPSDYDGPSMQIDVTSFVGFFISARAIRKIGYPDPDLFIYGDDGIYTLELTKSGHKIGFEPTVLFEHDMGTFTAGDNASAQRGRFVPLWKAYYYHRNLLILYKMAAGLMFWPTMLVILPKWLLKTRSHEGERLDFLKLLSLAMLDGIFGRRKRVHQQVLRIAKS</sequence>
<evidence type="ECO:0000313" key="6">
    <source>
        <dbReference type="Proteomes" id="UP000184085"/>
    </source>
</evidence>
<dbReference type="AlphaFoldDB" id="A0A1M4MWI1"/>
<dbReference type="SUPFAM" id="SSF53448">
    <property type="entry name" value="Nucleotide-diphospho-sugar transferases"/>
    <property type="match status" value="1"/>
</dbReference>
<gene>
    <name evidence="5" type="ORF">KARMA_0166</name>
</gene>